<dbReference type="AlphaFoldDB" id="A0AA88REQ3"/>
<accession>A0AA88REQ3</accession>
<reference evidence="1" key="1">
    <citation type="submission" date="2022-12" db="EMBL/GenBank/DDBJ databases">
        <title>Draft genome assemblies for two species of Escallonia (Escalloniales).</title>
        <authorList>
            <person name="Chanderbali A."/>
            <person name="Dervinis C."/>
            <person name="Anghel I."/>
            <person name="Soltis D."/>
            <person name="Soltis P."/>
            <person name="Zapata F."/>
        </authorList>
    </citation>
    <scope>NUCLEOTIDE SEQUENCE</scope>
    <source>
        <strain evidence="1">UCBG92.1500</strain>
        <tissue evidence="1">Leaf</tissue>
    </source>
</reference>
<dbReference type="InterPro" id="IPR053085">
    <property type="entry name" value="Jasmonate-induced_protein"/>
</dbReference>
<sequence>MAFNVSGTPIDVNFCRALPEYSNTKDITRLDMARTAIKYMNAERKDSNVRRYVENLKSKYGDGISALCVVYNATGETVTPITNHDWHGHLGEGPFPPLLQNGQWGGFLHVHPTAPIGSAGAVVFGDASRSYDWLLAWSVPFISSNTAYTMVREADHHDDTVWGTVQDKLGNIETSPTTLWQKLEKIYMSKSLSNRLYLKKDLYQLRMDDGSDLGDHILEFNRLASQLSSICVKLEEEDQLLWTQAELMVRVQAVKAKV</sequence>
<dbReference type="Proteomes" id="UP001187471">
    <property type="component" value="Unassembled WGS sequence"/>
</dbReference>
<evidence type="ECO:0000313" key="2">
    <source>
        <dbReference type="Proteomes" id="UP001187471"/>
    </source>
</evidence>
<dbReference type="PANTHER" id="PTHR36482:SF5">
    <property type="entry name" value="23 KDA JASMONATE-INDUCED PROTEIN-LIKE"/>
    <property type="match status" value="1"/>
</dbReference>
<comment type="caution">
    <text evidence="1">The sequence shown here is derived from an EMBL/GenBank/DDBJ whole genome shotgun (WGS) entry which is preliminary data.</text>
</comment>
<dbReference type="InterPro" id="IPR049065">
    <property type="entry name" value="Nakanori"/>
</dbReference>
<dbReference type="Gene3D" id="2.60.270.50">
    <property type="match status" value="1"/>
</dbReference>
<keyword evidence="2" id="KW-1185">Reference proteome</keyword>
<dbReference type="EMBL" id="JAVXUO010001589">
    <property type="protein sequence ID" value="KAK2980795.1"/>
    <property type="molecule type" value="Genomic_DNA"/>
</dbReference>
<evidence type="ECO:0000313" key="1">
    <source>
        <dbReference type="EMBL" id="KAK2980795.1"/>
    </source>
</evidence>
<dbReference type="Pfam" id="PF21230">
    <property type="entry name" value="Nakanori"/>
    <property type="match status" value="1"/>
</dbReference>
<proteinExistence type="predicted"/>
<dbReference type="Pfam" id="PF14223">
    <property type="entry name" value="Retrotran_gag_2"/>
    <property type="match status" value="1"/>
</dbReference>
<dbReference type="PANTHER" id="PTHR36482">
    <property type="entry name" value="OSJNBA0024J22.15 PROTEIN"/>
    <property type="match status" value="1"/>
</dbReference>
<protein>
    <submittedName>
        <fullName evidence="1">Uncharacterized protein</fullName>
    </submittedName>
</protein>
<gene>
    <name evidence="1" type="ORF">RJ640_003021</name>
</gene>
<name>A0AA88REQ3_9ASTE</name>
<organism evidence="1 2">
    <name type="scientific">Escallonia rubra</name>
    <dbReference type="NCBI Taxonomy" id="112253"/>
    <lineage>
        <taxon>Eukaryota</taxon>
        <taxon>Viridiplantae</taxon>
        <taxon>Streptophyta</taxon>
        <taxon>Embryophyta</taxon>
        <taxon>Tracheophyta</taxon>
        <taxon>Spermatophyta</taxon>
        <taxon>Magnoliopsida</taxon>
        <taxon>eudicotyledons</taxon>
        <taxon>Gunneridae</taxon>
        <taxon>Pentapetalae</taxon>
        <taxon>asterids</taxon>
        <taxon>campanulids</taxon>
        <taxon>Escalloniales</taxon>
        <taxon>Escalloniaceae</taxon>
        <taxon>Escallonia</taxon>
    </lineage>
</organism>